<protein>
    <submittedName>
        <fullName evidence="2">Uncharacterized protein</fullName>
    </submittedName>
</protein>
<keyword evidence="3" id="KW-1185">Reference proteome</keyword>
<feature type="non-terminal residue" evidence="2">
    <location>
        <position position="1"/>
    </location>
</feature>
<sequence length="486" mass="56131">EYDHLKRRIYREVCRRILVSIKDRSHTGEALRFGDGVVRFAYPGVLIESMDLEELAAWLAIRNSRSLHPCPQCLVHHDDLDRITCTFPARTTEGMIKVVRVAPKSSATACNEYLKKYGLHDFEHFLWEFKNSDTYKAASLDKLHVFDGGDWGRHIWPVIKKDLQNNNQASDRLQRLDALVAEYELICIDINDEFGKDFHFLKQHMLSHATTDIRAKGTTRNTTTRVGEGFQQEVSGMYQKTNGKHAEHQITVLDEKEETMAQLDMKVDAWRRKQESSEDGELLTPVHGTSGSPPLFPQYRATPGRQHRVSKLRHAVARIYCPLSPCHLPPLVRNMLNGIQIVECKTLYIDFQSRVDWKQGRDILRCNPMFHGRPRYDSVTYSADRDESAMGRLKFLFRCQLPSKETIDLALVRPYRRSSWHPPTRTDCPIREWAPARAGQYKTAFIALEHITRGCLLSPIFGASREVFYVMDCVDADMFLRLHDID</sequence>
<dbReference type="Pfam" id="PF18759">
    <property type="entry name" value="Plavaka"/>
    <property type="match status" value="1"/>
</dbReference>
<feature type="region of interest" description="Disordered" evidence="1">
    <location>
        <begin position="276"/>
        <end position="296"/>
    </location>
</feature>
<evidence type="ECO:0000256" key="1">
    <source>
        <dbReference type="SAM" id="MobiDB-lite"/>
    </source>
</evidence>
<comment type="caution">
    <text evidence="2">The sequence shown here is derived from an EMBL/GenBank/DDBJ whole genome shotgun (WGS) entry which is preliminary data.</text>
</comment>
<dbReference type="InterPro" id="IPR041078">
    <property type="entry name" value="Plavaka"/>
</dbReference>
<name>A0AAD7B0B4_9AGAR</name>
<dbReference type="EMBL" id="JARKIF010000061">
    <property type="protein sequence ID" value="KAJ7606248.1"/>
    <property type="molecule type" value="Genomic_DNA"/>
</dbReference>
<accession>A0AAD7B0B4</accession>
<gene>
    <name evidence="2" type="ORF">FB45DRAFT_765753</name>
</gene>
<proteinExistence type="predicted"/>
<reference evidence="2" key="1">
    <citation type="submission" date="2023-03" db="EMBL/GenBank/DDBJ databases">
        <title>Massive genome expansion in bonnet fungi (Mycena s.s.) driven by repeated elements and novel gene families across ecological guilds.</title>
        <authorList>
            <consortium name="Lawrence Berkeley National Laboratory"/>
            <person name="Harder C.B."/>
            <person name="Miyauchi S."/>
            <person name="Viragh M."/>
            <person name="Kuo A."/>
            <person name="Thoen E."/>
            <person name="Andreopoulos B."/>
            <person name="Lu D."/>
            <person name="Skrede I."/>
            <person name="Drula E."/>
            <person name="Henrissat B."/>
            <person name="Morin E."/>
            <person name="Kohler A."/>
            <person name="Barry K."/>
            <person name="LaButti K."/>
            <person name="Morin E."/>
            <person name="Salamov A."/>
            <person name="Lipzen A."/>
            <person name="Mereny Z."/>
            <person name="Hegedus B."/>
            <person name="Baldrian P."/>
            <person name="Stursova M."/>
            <person name="Weitz H."/>
            <person name="Taylor A."/>
            <person name="Grigoriev I.V."/>
            <person name="Nagy L.G."/>
            <person name="Martin F."/>
            <person name="Kauserud H."/>
        </authorList>
    </citation>
    <scope>NUCLEOTIDE SEQUENCE</scope>
    <source>
        <strain evidence="2">9284</strain>
    </source>
</reference>
<dbReference type="Proteomes" id="UP001221142">
    <property type="component" value="Unassembled WGS sequence"/>
</dbReference>
<dbReference type="AlphaFoldDB" id="A0AAD7B0B4"/>
<evidence type="ECO:0000313" key="3">
    <source>
        <dbReference type="Proteomes" id="UP001221142"/>
    </source>
</evidence>
<organism evidence="2 3">
    <name type="scientific">Roridomyces roridus</name>
    <dbReference type="NCBI Taxonomy" id="1738132"/>
    <lineage>
        <taxon>Eukaryota</taxon>
        <taxon>Fungi</taxon>
        <taxon>Dikarya</taxon>
        <taxon>Basidiomycota</taxon>
        <taxon>Agaricomycotina</taxon>
        <taxon>Agaricomycetes</taxon>
        <taxon>Agaricomycetidae</taxon>
        <taxon>Agaricales</taxon>
        <taxon>Marasmiineae</taxon>
        <taxon>Mycenaceae</taxon>
        <taxon>Roridomyces</taxon>
    </lineage>
</organism>
<evidence type="ECO:0000313" key="2">
    <source>
        <dbReference type="EMBL" id="KAJ7606248.1"/>
    </source>
</evidence>